<reference evidence="3 4" key="1">
    <citation type="journal article" date="2012" name="Science">
        <title>The Paleozoic origin of enzymatic lignin decomposition reconstructed from 31 fungal genomes.</title>
        <authorList>
            <person name="Floudas D."/>
            <person name="Binder M."/>
            <person name="Riley R."/>
            <person name="Barry K."/>
            <person name="Blanchette R.A."/>
            <person name="Henrissat B."/>
            <person name="Martinez A.T."/>
            <person name="Otillar R."/>
            <person name="Spatafora J.W."/>
            <person name="Yadav J.S."/>
            <person name="Aerts A."/>
            <person name="Benoit I."/>
            <person name="Boyd A."/>
            <person name="Carlson A."/>
            <person name="Copeland A."/>
            <person name="Coutinho P.M."/>
            <person name="de Vries R.P."/>
            <person name="Ferreira P."/>
            <person name="Findley K."/>
            <person name="Foster B."/>
            <person name="Gaskell J."/>
            <person name="Glotzer D."/>
            <person name="Gorecki P."/>
            <person name="Heitman J."/>
            <person name="Hesse C."/>
            <person name="Hori C."/>
            <person name="Igarashi K."/>
            <person name="Jurgens J.A."/>
            <person name="Kallen N."/>
            <person name="Kersten P."/>
            <person name="Kohler A."/>
            <person name="Kuees U."/>
            <person name="Kumar T.K.A."/>
            <person name="Kuo A."/>
            <person name="LaButti K."/>
            <person name="Larrondo L.F."/>
            <person name="Lindquist E."/>
            <person name="Ling A."/>
            <person name="Lombard V."/>
            <person name="Lucas S."/>
            <person name="Lundell T."/>
            <person name="Martin R."/>
            <person name="McLaughlin D.J."/>
            <person name="Morgenstern I."/>
            <person name="Morin E."/>
            <person name="Murat C."/>
            <person name="Nagy L.G."/>
            <person name="Nolan M."/>
            <person name="Ohm R.A."/>
            <person name="Patyshakuliyeva A."/>
            <person name="Rokas A."/>
            <person name="Ruiz-Duenas F.J."/>
            <person name="Sabat G."/>
            <person name="Salamov A."/>
            <person name="Samejima M."/>
            <person name="Schmutz J."/>
            <person name="Slot J.C."/>
            <person name="St John F."/>
            <person name="Stenlid J."/>
            <person name="Sun H."/>
            <person name="Sun S."/>
            <person name="Syed K."/>
            <person name="Tsang A."/>
            <person name="Wiebenga A."/>
            <person name="Young D."/>
            <person name="Pisabarro A."/>
            <person name="Eastwood D.C."/>
            <person name="Martin F."/>
            <person name="Cullen D."/>
            <person name="Grigoriev I.V."/>
            <person name="Hibbett D.S."/>
        </authorList>
    </citation>
    <scope>NUCLEOTIDE SEQUENCE</scope>
    <source>
        <strain evidence="4">FP-58527</strain>
    </source>
</reference>
<feature type="region of interest" description="Disordered" evidence="1">
    <location>
        <begin position="350"/>
        <end position="370"/>
    </location>
</feature>
<dbReference type="GO" id="GO:0030041">
    <property type="term" value="P:actin filament polymerization"/>
    <property type="evidence" value="ECO:0007669"/>
    <property type="project" value="TreeGrafter"/>
</dbReference>
<dbReference type="InterPro" id="IPR053793">
    <property type="entry name" value="PB1-like"/>
</dbReference>
<dbReference type="EMBL" id="KE504141">
    <property type="protein sequence ID" value="EPT01500.1"/>
    <property type="molecule type" value="Genomic_DNA"/>
</dbReference>
<dbReference type="PANTHER" id="PTHR45691">
    <property type="entry name" value="PROTEIN DIAPHANOUS"/>
    <property type="match status" value="1"/>
</dbReference>
<dbReference type="PROSITE" id="PS51745">
    <property type="entry name" value="PB1"/>
    <property type="match status" value="1"/>
</dbReference>
<dbReference type="SUPFAM" id="SSF54277">
    <property type="entry name" value="CAD &amp; PB1 domains"/>
    <property type="match status" value="1"/>
</dbReference>
<dbReference type="InterPro" id="IPR000270">
    <property type="entry name" value="PB1_dom"/>
</dbReference>
<feature type="compositionally biased region" description="Pro residues" evidence="1">
    <location>
        <begin position="494"/>
        <end position="514"/>
    </location>
</feature>
<feature type="domain" description="PB1" evidence="2">
    <location>
        <begin position="1"/>
        <end position="70"/>
    </location>
</feature>
<feature type="compositionally biased region" description="Polar residues" evidence="1">
    <location>
        <begin position="391"/>
        <end position="402"/>
    </location>
</feature>
<dbReference type="PANTHER" id="PTHR45691:SF6">
    <property type="entry name" value="PROTEIN DIAPHANOUS"/>
    <property type="match status" value="1"/>
</dbReference>
<dbReference type="AlphaFoldDB" id="S8FTJ3"/>
<evidence type="ECO:0000259" key="2">
    <source>
        <dbReference type="PROSITE" id="PS51745"/>
    </source>
</evidence>
<proteinExistence type="predicted"/>
<sequence>MRRITFDTPPSWAELAAKIEALYHIPRGDVAVAYEDQDGDEVTLSSEAELREFYRALPPGAPGESKVAKFAVVDLGAERNKPLPATPRSSNYRNTFGRSMPMMYEVEDGWQGIAPDLGSILNIVAQPPESPSDASGPHGFLETIDSDAERSRMEEEAAAAAAAEEEKQEAVTIADSDMTDSTPIPIPSRDKGKQRASTVSSGSSTASIVGGSSDPKKYPIHVVDMNAATGEDISETRRTLSSASRQVTTPKPATIPSRQPSVSKSSTTTNAAPDPPLPDLDAIPPPPRANLSLTNDVANLFNTLSTVVASHPELSENVRTLIRNATNGNYWQGHRQSVARTADSFRLSVQTTGNTRESTPEARRAQEEAAGRRVAEAIANVVRAIGDARPNTATNSGPTMSTPRSQQPSQERRRPSGMPPPPLPPLFDHRPGPGAYRRHTADSGWDSGRISRDPFGWMSEWETEDGGRGGRHGHGHGHGPWPSTHGRWNYRNGIPPPPPPPAAPPPPVPPPPPGLSRNASVPPVPPPPPAPYYGEWLSGLSSDAYPWPPRRSHRHHHGDPFSFGSSRDDAFATRGRHGPGRYGHHGWPPLFYPPTGGPSRRRHGRMQSDWVPWESSDSSDSSIDADPVPHVPRAEVTMYGAASSPRAPRDELKKSLEEAKDKYKAEKARYRHEREERRKQRARLGQLGESSQLAPQASISENKNKTPDTSMSKAPESSTSKLPETPTKPKGTPPRPGSAVQIISNARGPYPQLEMFTVPPTRRHTTHNPTTSTPRARRVSNGPPASTALSVPPPPAVPPAVQAITRRLGD</sequence>
<feature type="compositionally biased region" description="Low complexity" evidence="1">
    <location>
        <begin position="615"/>
        <end position="626"/>
    </location>
</feature>
<name>S8FTJ3_FOMSC</name>
<accession>S8FTJ3</accession>
<dbReference type="eggNOG" id="ENOG502QTAC">
    <property type="taxonomic scope" value="Eukaryota"/>
</dbReference>
<feature type="non-terminal residue" evidence="3">
    <location>
        <position position="810"/>
    </location>
</feature>
<feature type="compositionally biased region" description="Pro residues" evidence="1">
    <location>
        <begin position="273"/>
        <end position="282"/>
    </location>
</feature>
<evidence type="ECO:0000313" key="4">
    <source>
        <dbReference type="Proteomes" id="UP000015241"/>
    </source>
</evidence>
<evidence type="ECO:0000313" key="3">
    <source>
        <dbReference type="EMBL" id="EPT01500.1"/>
    </source>
</evidence>
<organism evidence="3 4">
    <name type="scientific">Fomitopsis schrenkii</name>
    <name type="common">Brown rot fungus</name>
    <dbReference type="NCBI Taxonomy" id="2126942"/>
    <lineage>
        <taxon>Eukaryota</taxon>
        <taxon>Fungi</taxon>
        <taxon>Dikarya</taxon>
        <taxon>Basidiomycota</taxon>
        <taxon>Agaricomycotina</taxon>
        <taxon>Agaricomycetes</taxon>
        <taxon>Polyporales</taxon>
        <taxon>Fomitopsis</taxon>
    </lineage>
</organism>
<feature type="compositionally biased region" description="Polar residues" evidence="1">
    <location>
        <begin position="688"/>
        <end position="720"/>
    </location>
</feature>
<feature type="compositionally biased region" description="Low complexity" evidence="1">
    <location>
        <begin position="721"/>
        <end position="730"/>
    </location>
</feature>
<dbReference type="Proteomes" id="UP000015241">
    <property type="component" value="Unassembled WGS sequence"/>
</dbReference>
<feature type="compositionally biased region" description="Pro residues" evidence="1">
    <location>
        <begin position="522"/>
        <end position="531"/>
    </location>
</feature>
<dbReference type="OrthoDB" id="661148at2759"/>
<feature type="region of interest" description="Disordered" evidence="1">
    <location>
        <begin position="148"/>
        <end position="282"/>
    </location>
</feature>
<dbReference type="STRING" id="743788.S8FTJ3"/>
<feature type="compositionally biased region" description="Basic and acidic residues" evidence="1">
    <location>
        <begin position="647"/>
        <end position="678"/>
    </location>
</feature>
<feature type="compositionally biased region" description="Low complexity" evidence="1">
    <location>
        <begin position="196"/>
        <end position="213"/>
    </location>
</feature>
<feature type="compositionally biased region" description="Polar residues" evidence="1">
    <location>
        <begin position="239"/>
        <end position="270"/>
    </location>
</feature>
<dbReference type="Gene3D" id="3.10.20.90">
    <property type="entry name" value="Phosphatidylinositol 3-kinase Catalytic Subunit, Chain A, domain 1"/>
    <property type="match status" value="1"/>
</dbReference>
<feature type="region of interest" description="Disordered" evidence="1">
    <location>
        <begin position="383"/>
        <end position="799"/>
    </location>
</feature>
<protein>
    <recommendedName>
        <fullName evidence="2">PB1 domain-containing protein</fullName>
    </recommendedName>
</protein>
<dbReference type="HOGENOM" id="CLU_020081_0_0_1"/>
<evidence type="ECO:0000256" key="1">
    <source>
        <dbReference type="SAM" id="MobiDB-lite"/>
    </source>
</evidence>
<gene>
    <name evidence="3" type="ORF">FOMPIDRAFT_1023201</name>
</gene>
<dbReference type="Pfam" id="PF00564">
    <property type="entry name" value="PB1"/>
    <property type="match status" value="1"/>
</dbReference>
<dbReference type="GO" id="GO:0005884">
    <property type="term" value="C:actin filament"/>
    <property type="evidence" value="ECO:0007669"/>
    <property type="project" value="TreeGrafter"/>
</dbReference>
<feature type="compositionally biased region" description="Basic residues" evidence="1">
    <location>
        <begin position="574"/>
        <end position="584"/>
    </location>
</feature>
<feature type="region of interest" description="Disordered" evidence="1">
    <location>
        <begin position="123"/>
        <end position="142"/>
    </location>
</feature>
<dbReference type="InterPro" id="IPR051412">
    <property type="entry name" value="Formin_Homology_Diaphanous_sf"/>
</dbReference>
<keyword evidence="4" id="KW-1185">Reference proteome</keyword>
<dbReference type="InParanoid" id="S8FTJ3"/>
<feature type="compositionally biased region" description="Basic and acidic residues" evidence="1">
    <location>
        <begin position="358"/>
        <end position="370"/>
    </location>
</feature>